<sequence>TLDFMLSEHRDEAAALSFLAQTISSNGLPRACAIDKSGANTAGLKGMNAALRKVGSDR</sequence>
<evidence type="ECO:0000313" key="1">
    <source>
        <dbReference type="EMBL" id="KKN10303.1"/>
    </source>
</evidence>
<comment type="caution">
    <text evidence="1">The sequence shown here is derived from an EMBL/GenBank/DDBJ whole genome shotgun (WGS) entry which is preliminary data.</text>
</comment>
<gene>
    <name evidence="1" type="ORF">LCGC14_1038020</name>
</gene>
<organism evidence="1">
    <name type="scientific">marine sediment metagenome</name>
    <dbReference type="NCBI Taxonomy" id="412755"/>
    <lineage>
        <taxon>unclassified sequences</taxon>
        <taxon>metagenomes</taxon>
        <taxon>ecological metagenomes</taxon>
    </lineage>
</organism>
<name>A0A0F9QYU8_9ZZZZ</name>
<dbReference type="AlphaFoldDB" id="A0A0F9QYU8"/>
<feature type="non-terminal residue" evidence="1">
    <location>
        <position position="1"/>
    </location>
</feature>
<dbReference type="EMBL" id="LAZR01004257">
    <property type="protein sequence ID" value="KKN10303.1"/>
    <property type="molecule type" value="Genomic_DNA"/>
</dbReference>
<proteinExistence type="predicted"/>
<reference evidence="1" key="1">
    <citation type="journal article" date="2015" name="Nature">
        <title>Complex archaea that bridge the gap between prokaryotes and eukaryotes.</title>
        <authorList>
            <person name="Spang A."/>
            <person name="Saw J.H."/>
            <person name="Jorgensen S.L."/>
            <person name="Zaremba-Niedzwiedzka K."/>
            <person name="Martijn J."/>
            <person name="Lind A.E."/>
            <person name="van Eijk R."/>
            <person name="Schleper C."/>
            <person name="Guy L."/>
            <person name="Ettema T.J."/>
        </authorList>
    </citation>
    <scope>NUCLEOTIDE SEQUENCE</scope>
</reference>
<protein>
    <submittedName>
        <fullName evidence="1">Uncharacterized protein</fullName>
    </submittedName>
</protein>
<accession>A0A0F9QYU8</accession>